<dbReference type="AlphaFoldDB" id="A0A8X6NWK0"/>
<gene>
    <name evidence="1" type="ORF">NPIL_91751</name>
</gene>
<dbReference type="EMBL" id="BMAW01014000">
    <property type="protein sequence ID" value="GFT36972.1"/>
    <property type="molecule type" value="Genomic_DNA"/>
</dbReference>
<accession>A0A8X6NWK0</accession>
<reference evidence="1" key="1">
    <citation type="submission" date="2020-08" db="EMBL/GenBank/DDBJ databases">
        <title>Multicomponent nature underlies the extraordinary mechanical properties of spider dragline silk.</title>
        <authorList>
            <person name="Kono N."/>
            <person name="Nakamura H."/>
            <person name="Mori M."/>
            <person name="Yoshida Y."/>
            <person name="Ohtoshi R."/>
            <person name="Malay A.D."/>
            <person name="Moran D.A.P."/>
            <person name="Tomita M."/>
            <person name="Numata K."/>
            <person name="Arakawa K."/>
        </authorList>
    </citation>
    <scope>NUCLEOTIDE SEQUENCE</scope>
</reference>
<protein>
    <submittedName>
        <fullName evidence="1">Uncharacterized protein</fullName>
    </submittedName>
</protein>
<dbReference type="Proteomes" id="UP000887013">
    <property type="component" value="Unassembled WGS sequence"/>
</dbReference>
<keyword evidence="2" id="KW-1185">Reference proteome</keyword>
<sequence>MSFTDFKKHLVTKTIHPALSFSPLNGSPGFSFALLIENITEADATCSNSPRTRKFLIRVSFGNGNGRSPDIFLPFLRKITRRSEESRFSINAPGFLFTSTQCVIRIQKFLHAPSVLGCLLGNIFYKGK</sequence>
<name>A0A8X6NWK0_NEPPI</name>
<proteinExistence type="predicted"/>
<comment type="caution">
    <text evidence="1">The sequence shown here is derived from an EMBL/GenBank/DDBJ whole genome shotgun (WGS) entry which is preliminary data.</text>
</comment>
<evidence type="ECO:0000313" key="2">
    <source>
        <dbReference type="Proteomes" id="UP000887013"/>
    </source>
</evidence>
<evidence type="ECO:0000313" key="1">
    <source>
        <dbReference type="EMBL" id="GFT36972.1"/>
    </source>
</evidence>
<organism evidence="1 2">
    <name type="scientific">Nephila pilipes</name>
    <name type="common">Giant wood spider</name>
    <name type="synonym">Nephila maculata</name>
    <dbReference type="NCBI Taxonomy" id="299642"/>
    <lineage>
        <taxon>Eukaryota</taxon>
        <taxon>Metazoa</taxon>
        <taxon>Ecdysozoa</taxon>
        <taxon>Arthropoda</taxon>
        <taxon>Chelicerata</taxon>
        <taxon>Arachnida</taxon>
        <taxon>Araneae</taxon>
        <taxon>Araneomorphae</taxon>
        <taxon>Entelegynae</taxon>
        <taxon>Araneoidea</taxon>
        <taxon>Nephilidae</taxon>
        <taxon>Nephila</taxon>
    </lineage>
</organism>